<evidence type="ECO:0000313" key="5">
    <source>
        <dbReference type="EMBL" id="KNC29886.1"/>
    </source>
</evidence>
<dbReference type="PROSITE" id="PS50003">
    <property type="entry name" value="PH_DOMAIN"/>
    <property type="match status" value="1"/>
</dbReference>
<dbReference type="InterPro" id="IPR000648">
    <property type="entry name" value="Oxysterol-bd"/>
</dbReference>
<dbReference type="Proteomes" id="UP000037069">
    <property type="component" value="Unassembled WGS sequence"/>
</dbReference>
<keyword evidence="1" id="KW-0813">Transport</keyword>
<keyword evidence="3" id="KW-0446">Lipid-binding</keyword>
<dbReference type="InterPro" id="IPR001849">
    <property type="entry name" value="PH_domain"/>
</dbReference>
<evidence type="ECO:0000256" key="2">
    <source>
        <dbReference type="ARBA" id="ARBA00023055"/>
    </source>
</evidence>
<dbReference type="STRING" id="7375.A0A0L0CCC8"/>
<evidence type="ECO:0000256" key="3">
    <source>
        <dbReference type="ARBA" id="ARBA00023121"/>
    </source>
</evidence>
<dbReference type="OrthoDB" id="48057at2759"/>
<sequence>METNLNKVLNQGVRHQLNGLLCKYTNVMKGWQYRWFTVDPQSGILSYYLSDCTSAGDDVPPPAHVLTSSPRGQVHLAGAVVCPSDEDSRTFSIGCASGDTIKLRAADARARQEWVDGLRAVVESHTKAMDISNSTPLPPRELLAASDAMVSARQALYLTEQCNASLARAIENVDCEAFSPTDPDLLLLKAISTASTQCLHQCLSLLQRHQEINTPRSETTSVN</sequence>
<dbReference type="EMBL" id="JRES01000611">
    <property type="protein sequence ID" value="KNC29886.1"/>
    <property type="molecule type" value="Genomic_DNA"/>
</dbReference>
<dbReference type="GO" id="GO:0032934">
    <property type="term" value="F:sterol binding"/>
    <property type="evidence" value="ECO:0007669"/>
    <property type="project" value="TreeGrafter"/>
</dbReference>
<evidence type="ECO:0000259" key="4">
    <source>
        <dbReference type="PROSITE" id="PS50003"/>
    </source>
</evidence>
<dbReference type="Pfam" id="PF00169">
    <property type="entry name" value="PH"/>
    <property type="match status" value="1"/>
</dbReference>
<reference evidence="5 6" key="1">
    <citation type="journal article" date="2015" name="Nat. Commun.">
        <title>Lucilia cuprina genome unlocks parasitic fly biology to underpin future interventions.</title>
        <authorList>
            <person name="Anstead C.A."/>
            <person name="Korhonen P.K."/>
            <person name="Young N.D."/>
            <person name="Hall R.S."/>
            <person name="Jex A.R."/>
            <person name="Murali S.C."/>
            <person name="Hughes D.S."/>
            <person name="Lee S.F."/>
            <person name="Perry T."/>
            <person name="Stroehlein A.J."/>
            <person name="Ansell B.R."/>
            <person name="Breugelmans B."/>
            <person name="Hofmann A."/>
            <person name="Qu J."/>
            <person name="Dugan S."/>
            <person name="Lee S.L."/>
            <person name="Chao H."/>
            <person name="Dinh H."/>
            <person name="Han Y."/>
            <person name="Doddapaneni H.V."/>
            <person name="Worley K.C."/>
            <person name="Muzny D.M."/>
            <person name="Ioannidis P."/>
            <person name="Waterhouse R.M."/>
            <person name="Zdobnov E.M."/>
            <person name="James P.J."/>
            <person name="Bagnall N.H."/>
            <person name="Kotze A.C."/>
            <person name="Gibbs R.A."/>
            <person name="Richards S."/>
            <person name="Batterham P."/>
            <person name="Gasser R.B."/>
        </authorList>
    </citation>
    <scope>NUCLEOTIDE SEQUENCE [LARGE SCALE GENOMIC DNA]</scope>
    <source>
        <strain evidence="5 6">LS</strain>
        <tissue evidence="5">Full body</tissue>
    </source>
</reference>
<feature type="domain" description="PH" evidence="4">
    <location>
        <begin position="14"/>
        <end position="123"/>
    </location>
</feature>
<dbReference type="AlphaFoldDB" id="A0A0L0CCC8"/>
<evidence type="ECO:0000313" key="6">
    <source>
        <dbReference type="Proteomes" id="UP000037069"/>
    </source>
</evidence>
<dbReference type="Gene3D" id="2.30.29.30">
    <property type="entry name" value="Pleckstrin-homology domain (PH domain)/Phosphotyrosine-binding domain (PTB)"/>
    <property type="match status" value="1"/>
</dbReference>
<evidence type="ECO:0000256" key="1">
    <source>
        <dbReference type="ARBA" id="ARBA00022448"/>
    </source>
</evidence>
<comment type="caution">
    <text evidence="5">The sequence shown here is derived from an EMBL/GenBank/DDBJ whole genome shotgun (WGS) entry which is preliminary data.</text>
</comment>
<dbReference type="GO" id="GO:0005829">
    <property type="term" value="C:cytosol"/>
    <property type="evidence" value="ECO:0007669"/>
    <property type="project" value="TreeGrafter"/>
</dbReference>
<accession>A0A0L0CCC8</accession>
<dbReference type="SUPFAM" id="SSF50729">
    <property type="entry name" value="PH domain-like"/>
    <property type="match status" value="1"/>
</dbReference>
<dbReference type="GO" id="GO:0016020">
    <property type="term" value="C:membrane"/>
    <property type="evidence" value="ECO:0007669"/>
    <property type="project" value="TreeGrafter"/>
</dbReference>
<dbReference type="CDD" id="cd13291">
    <property type="entry name" value="PH_ORP10_ORP11"/>
    <property type="match status" value="1"/>
</dbReference>
<dbReference type="InterPro" id="IPR011993">
    <property type="entry name" value="PH-like_dom_sf"/>
</dbReference>
<keyword evidence="6" id="KW-1185">Reference proteome</keyword>
<dbReference type="SMART" id="SM00233">
    <property type="entry name" value="PH"/>
    <property type="match status" value="1"/>
</dbReference>
<dbReference type="PANTHER" id="PTHR10972">
    <property type="entry name" value="OXYSTEROL-BINDING PROTEIN-RELATED"/>
    <property type="match status" value="1"/>
</dbReference>
<protein>
    <recommendedName>
        <fullName evidence="4">PH domain-containing protein</fullName>
    </recommendedName>
</protein>
<proteinExistence type="predicted"/>
<dbReference type="GO" id="GO:0006869">
    <property type="term" value="P:lipid transport"/>
    <property type="evidence" value="ECO:0007669"/>
    <property type="project" value="UniProtKB-KW"/>
</dbReference>
<gene>
    <name evidence="5" type="ORF">FF38_13521</name>
</gene>
<name>A0A0L0CCC8_LUCCU</name>
<keyword evidence="2" id="KW-0445">Lipid transport</keyword>
<dbReference type="OMA" id="LNRMINQ"/>
<organism evidence="5 6">
    <name type="scientific">Lucilia cuprina</name>
    <name type="common">Green bottle fly</name>
    <name type="synonym">Australian sheep blowfly</name>
    <dbReference type="NCBI Taxonomy" id="7375"/>
    <lineage>
        <taxon>Eukaryota</taxon>
        <taxon>Metazoa</taxon>
        <taxon>Ecdysozoa</taxon>
        <taxon>Arthropoda</taxon>
        <taxon>Hexapoda</taxon>
        <taxon>Insecta</taxon>
        <taxon>Pterygota</taxon>
        <taxon>Neoptera</taxon>
        <taxon>Endopterygota</taxon>
        <taxon>Diptera</taxon>
        <taxon>Brachycera</taxon>
        <taxon>Muscomorpha</taxon>
        <taxon>Oestroidea</taxon>
        <taxon>Calliphoridae</taxon>
        <taxon>Luciliinae</taxon>
        <taxon>Lucilia</taxon>
    </lineage>
</organism>
<dbReference type="PANTHER" id="PTHR10972:SF141">
    <property type="entry name" value="OXYSTEROL-BINDING PROTEIN"/>
    <property type="match status" value="1"/>
</dbReference>